<comment type="caution">
    <text evidence="2">The sequence shown here is derived from an EMBL/GenBank/DDBJ whole genome shotgun (WGS) entry which is preliminary data.</text>
</comment>
<dbReference type="Proteomes" id="UP000187203">
    <property type="component" value="Unassembled WGS sequence"/>
</dbReference>
<proteinExistence type="predicted"/>
<gene>
    <name evidence="2" type="ORF">COLO4_01177</name>
</gene>
<accession>A0A1R3L316</accession>
<feature type="region of interest" description="Disordered" evidence="1">
    <location>
        <begin position="491"/>
        <end position="547"/>
    </location>
</feature>
<feature type="compositionally biased region" description="Basic and acidic residues" evidence="1">
    <location>
        <begin position="454"/>
        <end position="463"/>
    </location>
</feature>
<dbReference type="EMBL" id="AWUE01003589">
    <property type="protein sequence ID" value="OMP13670.1"/>
    <property type="molecule type" value="Genomic_DNA"/>
</dbReference>
<reference evidence="3" key="1">
    <citation type="submission" date="2013-09" db="EMBL/GenBank/DDBJ databases">
        <title>Corchorus olitorius genome sequencing.</title>
        <authorList>
            <person name="Alam M."/>
            <person name="Haque M.S."/>
            <person name="Islam M.S."/>
            <person name="Emdad E.M."/>
            <person name="Islam M.M."/>
            <person name="Ahmed B."/>
            <person name="Halim A."/>
            <person name="Hossen Q.M.M."/>
            <person name="Hossain M.Z."/>
            <person name="Ahmed R."/>
            <person name="Khan M.M."/>
            <person name="Islam R."/>
            <person name="Rashid M.M."/>
            <person name="Khan S.A."/>
            <person name="Rahman M.S."/>
            <person name="Alam M."/>
            <person name="Yahiya A.S."/>
            <person name="Khan M.S."/>
            <person name="Azam M.S."/>
            <person name="Haque T."/>
            <person name="Lashkar M.Z.H."/>
            <person name="Akhand A.I."/>
            <person name="Morshed G."/>
            <person name="Roy S."/>
            <person name="Uddin K.S."/>
            <person name="Rabeya T."/>
            <person name="Hossain A.S."/>
            <person name="Chowdhury A."/>
            <person name="Snigdha A.R."/>
            <person name="Mortoza M.S."/>
            <person name="Matin S.A."/>
            <person name="Hoque S.M.E."/>
            <person name="Islam M.K."/>
            <person name="Roy D.K."/>
            <person name="Haider R."/>
            <person name="Moosa M.M."/>
            <person name="Elias S.M."/>
            <person name="Hasan A.M."/>
            <person name="Jahan S."/>
            <person name="Shafiuddin M."/>
            <person name="Mahmood N."/>
            <person name="Shommy N.S."/>
        </authorList>
    </citation>
    <scope>NUCLEOTIDE SEQUENCE [LARGE SCALE GENOMIC DNA]</scope>
    <source>
        <strain evidence="3">cv. O-4</strain>
    </source>
</reference>
<evidence type="ECO:0000313" key="3">
    <source>
        <dbReference type="Proteomes" id="UP000187203"/>
    </source>
</evidence>
<name>A0A1R3L316_9ROSI</name>
<sequence length="547" mass="57718">MDEVLVGAAIGIVDTGPQPLRQPAAGLVVADPALALQLGQGLCRGLPRHHDHRHVADLGHQVVVPPVTALPQPLAMVAGDDQIALAVQAVEVGEDLGEQAVEIVQGIIVGIGLALGPAIRPGRRGALVAIVLRIGQVRGAQVEHHEVARRPPLFVEDLQQGTVLALQEAQRMVLAGDGDVQVATAQVRQQLGFLGRQPVGAKAGGLGEAKQVDLAAAQAPVLARFADRIEQVGQAHIGGHPRRHAGADQRLGIGRQIGRQLWRGIARIAKGAQAIAAQGIGHHQPDVPRAAGYRGQSIGRIGGGRQDDVVTPGQAHRPGGKGVEAVVQAAARGAGHEGIEVAIGGAIGFGQQHRGDQDQRPATGRQRHPAGQLEMQGDQQSIGQPHAQQHRPVFGQAEPQRLAHLRGVAQQGLDVDGAERLAEETQVAQLQQLHQGEPQQDERRQARQIAQPERQAEHPERGHVTRFQLGAVVWREALLQEVVGQQQQATQTAQEQQIAPGSPARGAGAGEGCEQHQGARRPREGRLGKAIMSGLRRQGAATLRGEP</sequence>
<protein>
    <submittedName>
        <fullName evidence="2">Uncharacterized protein</fullName>
    </submittedName>
</protein>
<evidence type="ECO:0000313" key="2">
    <source>
        <dbReference type="EMBL" id="OMP13670.1"/>
    </source>
</evidence>
<dbReference type="AlphaFoldDB" id="A0A1R3L316"/>
<organism evidence="2 3">
    <name type="scientific">Corchorus olitorius</name>
    <dbReference type="NCBI Taxonomy" id="93759"/>
    <lineage>
        <taxon>Eukaryota</taxon>
        <taxon>Viridiplantae</taxon>
        <taxon>Streptophyta</taxon>
        <taxon>Embryophyta</taxon>
        <taxon>Tracheophyta</taxon>
        <taxon>Spermatophyta</taxon>
        <taxon>Magnoliopsida</taxon>
        <taxon>eudicotyledons</taxon>
        <taxon>Gunneridae</taxon>
        <taxon>Pentapetalae</taxon>
        <taxon>rosids</taxon>
        <taxon>malvids</taxon>
        <taxon>Malvales</taxon>
        <taxon>Malvaceae</taxon>
        <taxon>Grewioideae</taxon>
        <taxon>Apeibeae</taxon>
        <taxon>Corchorus</taxon>
    </lineage>
</organism>
<feature type="region of interest" description="Disordered" evidence="1">
    <location>
        <begin position="349"/>
        <end position="390"/>
    </location>
</feature>
<feature type="region of interest" description="Disordered" evidence="1">
    <location>
        <begin position="430"/>
        <end position="463"/>
    </location>
</feature>
<keyword evidence="3" id="KW-1185">Reference proteome</keyword>
<feature type="region of interest" description="Disordered" evidence="1">
    <location>
        <begin position="301"/>
        <end position="321"/>
    </location>
</feature>
<feature type="compositionally biased region" description="Polar residues" evidence="1">
    <location>
        <begin position="377"/>
        <end position="387"/>
    </location>
</feature>
<evidence type="ECO:0000256" key="1">
    <source>
        <dbReference type="SAM" id="MobiDB-lite"/>
    </source>
</evidence>
<feature type="compositionally biased region" description="Low complexity" evidence="1">
    <location>
        <begin position="491"/>
        <end position="506"/>
    </location>
</feature>